<organism evidence="3 4">
    <name type="scientific">Aspergillus wentii DTO 134E9</name>
    <dbReference type="NCBI Taxonomy" id="1073089"/>
    <lineage>
        <taxon>Eukaryota</taxon>
        <taxon>Fungi</taxon>
        <taxon>Dikarya</taxon>
        <taxon>Ascomycota</taxon>
        <taxon>Pezizomycotina</taxon>
        <taxon>Eurotiomycetes</taxon>
        <taxon>Eurotiomycetidae</taxon>
        <taxon>Eurotiales</taxon>
        <taxon>Aspergillaceae</taxon>
        <taxon>Aspergillus</taxon>
        <taxon>Aspergillus subgen. Cremei</taxon>
    </lineage>
</organism>
<accession>A0A1L9RAQ6</accession>
<keyword evidence="4" id="KW-1185">Reference proteome</keyword>
<dbReference type="Proteomes" id="UP000184383">
    <property type="component" value="Unassembled WGS sequence"/>
</dbReference>
<evidence type="ECO:0000313" key="3">
    <source>
        <dbReference type="EMBL" id="OJJ32012.1"/>
    </source>
</evidence>
<sequence>LFVLAAVVRLVSCQTTASVDTGSLDQSTKDSWCQSQTSSCPLICLQLPGATGNTKENSCNAKTLDYSCVCSNGLSPNASQYSLTIPYFLCTEANNECVNNCNGGDSSCQSACRTKNPCGAQNPKRVNTTASATPTATSSASATDVVYNGFGATSTGSSEKGMASKALAINLGQVYGLFVVMGGFLVGFTTLL</sequence>
<name>A0A1L9RAQ6_ASPWE</name>
<feature type="non-terminal residue" evidence="3">
    <location>
        <position position="1"/>
    </location>
</feature>
<dbReference type="InterPro" id="IPR056124">
    <property type="entry name" value="DUF7707"/>
</dbReference>
<dbReference type="AlphaFoldDB" id="A0A1L9RAQ6"/>
<keyword evidence="1" id="KW-1133">Transmembrane helix</keyword>
<dbReference type="PANTHER" id="PTHR38118:SF2">
    <property type="entry name" value="CDP-ALCOHOL PHOSPHATIDYLTRANSFERASE PROTEIN"/>
    <property type="match status" value="1"/>
</dbReference>
<dbReference type="GeneID" id="63755438"/>
<evidence type="ECO:0000256" key="1">
    <source>
        <dbReference type="SAM" id="Phobius"/>
    </source>
</evidence>
<proteinExistence type="predicted"/>
<dbReference type="EMBL" id="KV878215">
    <property type="protein sequence ID" value="OJJ32012.1"/>
    <property type="molecule type" value="Genomic_DNA"/>
</dbReference>
<feature type="domain" description="DUF7707" evidence="2">
    <location>
        <begin position="18"/>
        <end position="123"/>
    </location>
</feature>
<evidence type="ECO:0000313" key="4">
    <source>
        <dbReference type="Proteomes" id="UP000184383"/>
    </source>
</evidence>
<protein>
    <recommendedName>
        <fullName evidence="2">DUF7707 domain-containing protein</fullName>
    </recommendedName>
</protein>
<dbReference type="RefSeq" id="XP_040685689.1">
    <property type="nucleotide sequence ID" value="XM_040839590.1"/>
</dbReference>
<feature type="transmembrane region" description="Helical" evidence="1">
    <location>
        <begin position="167"/>
        <end position="188"/>
    </location>
</feature>
<keyword evidence="1" id="KW-0472">Membrane</keyword>
<gene>
    <name evidence="3" type="ORF">ASPWEDRAFT_91928</name>
</gene>
<dbReference type="STRING" id="1073089.A0A1L9RAQ6"/>
<dbReference type="PANTHER" id="PTHR38118">
    <property type="entry name" value="ANCHORED CELL WALL PROTEIN 11-RELATED"/>
    <property type="match status" value="1"/>
</dbReference>
<dbReference type="OrthoDB" id="2439692at2759"/>
<feature type="non-terminal residue" evidence="3">
    <location>
        <position position="192"/>
    </location>
</feature>
<evidence type="ECO:0000259" key="2">
    <source>
        <dbReference type="Pfam" id="PF24808"/>
    </source>
</evidence>
<reference evidence="4" key="1">
    <citation type="journal article" date="2017" name="Genome Biol.">
        <title>Comparative genomics reveals high biological diversity and specific adaptations in the industrially and medically important fungal genus Aspergillus.</title>
        <authorList>
            <person name="de Vries R.P."/>
            <person name="Riley R."/>
            <person name="Wiebenga A."/>
            <person name="Aguilar-Osorio G."/>
            <person name="Amillis S."/>
            <person name="Uchima C.A."/>
            <person name="Anderluh G."/>
            <person name="Asadollahi M."/>
            <person name="Askin M."/>
            <person name="Barry K."/>
            <person name="Battaglia E."/>
            <person name="Bayram O."/>
            <person name="Benocci T."/>
            <person name="Braus-Stromeyer S.A."/>
            <person name="Caldana C."/>
            <person name="Canovas D."/>
            <person name="Cerqueira G.C."/>
            <person name="Chen F."/>
            <person name="Chen W."/>
            <person name="Choi C."/>
            <person name="Clum A."/>
            <person name="Dos Santos R.A."/>
            <person name="Damasio A.R."/>
            <person name="Diallinas G."/>
            <person name="Emri T."/>
            <person name="Fekete E."/>
            <person name="Flipphi M."/>
            <person name="Freyberg S."/>
            <person name="Gallo A."/>
            <person name="Gournas C."/>
            <person name="Habgood R."/>
            <person name="Hainaut M."/>
            <person name="Harispe M.L."/>
            <person name="Henrissat B."/>
            <person name="Hilden K.S."/>
            <person name="Hope R."/>
            <person name="Hossain A."/>
            <person name="Karabika E."/>
            <person name="Karaffa L."/>
            <person name="Karanyi Z."/>
            <person name="Krasevec N."/>
            <person name="Kuo A."/>
            <person name="Kusch H."/>
            <person name="LaButti K."/>
            <person name="Lagendijk E.L."/>
            <person name="Lapidus A."/>
            <person name="Levasseur A."/>
            <person name="Lindquist E."/>
            <person name="Lipzen A."/>
            <person name="Logrieco A.F."/>
            <person name="MacCabe A."/>
            <person name="Maekelae M.R."/>
            <person name="Malavazi I."/>
            <person name="Melin P."/>
            <person name="Meyer V."/>
            <person name="Mielnichuk N."/>
            <person name="Miskei M."/>
            <person name="Molnar A.P."/>
            <person name="Mule G."/>
            <person name="Ngan C.Y."/>
            <person name="Orejas M."/>
            <person name="Orosz E."/>
            <person name="Ouedraogo J.P."/>
            <person name="Overkamp K.M."/>
            <person name="Park H.-S."/>
            <person name="Perrone G."/>
            <person name="Piumi F."/>
            <person name="Punt P.J."/>
            <person name="Ram A.F."/>
            <person name="Ramon A."/>
            <person name="Rauscher S."/>
            <person name="Record E."/>
            <person name="Riano-Pachon D.M."/>
            <person name="Robert V."/>
            <person name="Roehrig J."/>
            <person name="Ruller R."/>
            <person name="Salamov A."/>
            <person name="Salih N.S."/>
            <person name="Samson R.A."/>
            <person name="Sandor E."/>
            <person name="Sanguinetti M."/>
            <person name="Schuetze T."/>
            <person name="Sepcic K."/>
            <person name="Shelest E."/>
            <person name="Sherlock G."/>
            <person name="Sophianopoulou V."/>
            <person name="Squina F.M."/>
            <person name="Sun H."/>
            <person name="Susca A."/>
            <person name="Todd R.B."/>
            <person name="Tsang A."/>
            <person name="Unkles S.E."/>
            <person name="van de Wiele N."/>
            <person name="van Rossen-Uffink D."/>
            <person name="Oliveira J.V."/>
            <person name="Vesth T.C."/>
            <person name="Visser J."/>
            <person name="Yu J.-H."/>
            <person name="Zhou M."/>
            <person name="Andersen M.R."/>
            <person name="Archer D.B."/>
            <person name="Baker S.E."/>
            <person name="Benoit I."/>
            <person name="Brakhage A.A."/>
            <person name="Braus G.H."/>
            <person name="Fischer R."/>
            <person name="Frisvad J.C."/>
            <person name="Goldman G.H."/>
            <person name="Houbraken J."/>
            <person name="Oakley B."/>
            <person name="Pocsi I."/>
            <person name="Scazzocchio C."/>
            <person name="Seiboth B."/>
            <person name="vanKuyk P.A."/>
            <person name="Wortman J."/>
            <person name="Dyer P.S."/>
            <person name="Grigoriev I.V."/>
        </authorList>
    </citation>
    <scope>NUCLEOTIDE SEQUENCE [LARGE SCALE GENOMIC DNA]</scope>
    <source>
        <strain evidence="4">DTO 134E9</strain>
    </source>
</reference>
<dbReference type="VEuPathDB" id="FungiDB:ASPWEDRAFT_91928"/>
<dbReference type="Pfam" id="PF24808">
    <property type="entry name" value="DUF7707"/>
    <property type="match status" value="1"/>
</dbReference>
<keyword evidence="1" id="KW-0812">Transmembrane</keyword>